<dbReference type="Pfam" id="PF00933">
    <property type="entry name" value="Glyco_hydro_3"/>
    <property type="match status" value="1"/>
</dbReference>
<dbReference type="GO" id="GO:0005975">
    <property type="term" value="P:carbohydrate metabolic process"/>
    <property type="evidence" value="ECO:0007669"/>
    <property type="project" value="InterPro"/>
</dbReference>
<reference evidence="7 8" key="1">
    <citation type="journal article" date="2014" name="Nature">
        <title>Sequential evolution of bacterial morphology by co-option of a developmental regulator.</title>
        <authorList>
            <person name="Jiang C."/>
            <person name="Brown P.J."/>
            <person name="Ducret A."/>
            <person name="Brun Y.V."/>
        </authorList>
    </citation>
    <scope>NUCLEOTIDE SEQUENCE [LARGE SCALE GENOMIC DNA]</scope>
    <source>
        <strain evidence="7 8">DSM 16100</strain>
    </source>
</reference>
<dbReference type="InterPro" id="IPR026891">
    <property type="entry name" value="Fn3-like"/>
</dbReference>
<keyword evidence="2 5" id="KW-0378">Hydrolase</keyword>
<dbReference type="PANTHER" id="PTHR42715">
    <property type="entry name" value="BETA-GLUCOSIDASE"/>
    <property type="match status" value="1"/>
</dbReference>
<evidence type="ECO:0000313" key="7">
    <source>
        <dbReference type="EMBL" id="ESQ88651.1"/>
    </source>
</evidence>
<feature type="domain" description="Fibronectin type III-like" evidence="6">
    <location>
        <begin position="507"/>
        <end position="576"/>
    </location>
</feature>
<organism evidence="7 8">
    <name type="scientific">Asticcacaulis benevestitus DSM 16100 = ATCC BAA-896</name>
    <dbReference type="NCBI Taxonomy" id="1121022"/>
    <lineage>
        <taxon>Bacteria</taxon>
        <taxon>Pseudomonadati</taxon>
        <taxon>Pseudomonadota</taxon>
        <taxon>Alphaproteobacteria</taxon>
        <taxon>Caulobacterales</taxon>
        <taxon>Caulobacteraceae</taxon>
        <taxon>Asticcacaulis</taxon>
    </lineage>
</organism>
<dbReference type="EMBL" id="AWGB01000035">
    <property type="protein sequence ID" value="ESQ88651.1"/>
    <property type="molecule type" value="Genomic_DNA"/>
</dbReference>
<dbReference type="InterPro" id="IPR013783">
    <property type="entry name" value="Ig-like_fold"/>
</dbReference>
<dbReference type="InterPro" id="IPR002772">
    <property type="entry name" value="Glyco_hydro_3_C"/>
</dbReference>
<evidence type="ECO:0000313" key="8">
    <source>
        <dbReference type="Proteomes" id="UP000017837"/>
    </source>
</evidence>
<dbReference type="PRINTS" id="PR00133">
    <property type="entry name" value="GLHYDRLASE3"/>
</dbReference>
<comment type="caution">
    <text evidence="7">The sequence shown here is derived from an EMBL/GenBank/DDBJ whole genome shotgun (WGS) entry which is preliminary data.</text>
</comment>
<dbReference type="Gene3D" id="2.60.40.10">
    <property type="entry name" value="Immunoglobulins"/>
    <property type="match status" value="1"/>
</dbReference>
<dbReference type="STRING" id="1121022.GCA_000376105_03429"/>
<dbReference type="InterPro" id="IPR036962">
    <property type="entry name" value="Glyco_hydro_3_N_sf"/>
</dbReference>
<evidence type="ECO:0000256" key="1">
    <source>
        <dbReference type="ARBA" id="ARBA00005336"/>
    </source>
</evidence>
<dbReference type="Gene3D" id="3.40.50.1700">
    <property type="entry name" value="Glycoside hydrolase family 3 C-terminal domain"/>
    <property type="match status" value="1"/>
</dbReference>
<dbReference type="InterPro" id="IPR050288">
    <property type="entry name" value="Cellulose_deg_GH3"/>
</dbReference>
<evidence type="ECO:0000256" key="2">
    <source>
        <dbReference type="ARBA" id="ARBA00022801"/>
    </source>
</evidence>
<proteinExistence type="inferred from homology"/>
<evidence type="ECO:0000259" key="6">
    <source>
        <dbReference type="SMART" id="SM01217"/>
    </source>
</evidence>
<protein>
    <recommendedName>
        <fullName evidence="6">Fibronectin type III-like domain-containing protein</fullName>
    </recommendedName>
</protein>
<evidence type="ECO:0000256" key="4">
    <source>
        <dbReference type="ARBA" id="ARBA00023295"/>
    </source>
</evidence>
<dbReference type="PANTHER" id="PTHR42715:SF10">
    <property type="entry name" value="BETA-GLUCOSIDASE"/>
    <property type="match status" value="1"/>
</dbReference>
<dbReference type="Proteomes" id="UP000017837">
    <property type="component" value="Unassembled WGS sequence"/>
</dbReference>
<keyword evidence="4 5" id="KW-0326">Glycosidase</keyword>
<evidence type="ECO:0000256" key="3">
    <source>
        <dbReference type="ARBA" id="ARBA00023277"/>
    </source>
</evidence>
<accession>V4PKB7</accession>
<dbReference type="GO" id="GO:0004553">
    <property type="term" value="F:hydrolase activity, hydrolyzing O-glycosyl compounds"/>
    <property type="evidence" value="ECO:0007669"/>
    <property type="project" value="InterPro"/>
</dbReference>
<keyword evidence="8" id="KW-1185">Reference proteome</keyword>
<evidence type="ECO:0000256" key="5">
    <source>
        <dbReference type="RuleBase" id="RU361161"/>
    </source>
</evidence>
<sequence length="590" mass="63086">MREPRNGRTFEYRGEDPVLAGVMAGNFLVGLQNEHVIGDIKHFAVNDQETGRQVNNPVMSHRVLRESDLMAFEIGVKIGNPGMVMCSYNLVNGDYACENDYLLNQVLKRDWQFKGFVLSDWGGAHSTAKAMNSGLDQEQPDDKYFGERLAAAVAAGEVPQSRIDDAALRIVRTLFASGVVDNPPVTMVVDIDGGLEISQMAAENGMVLLKNNGELPIAATAKSILLVGSHADVGVLTGGGSGQVDPPGGSAVKAETSVSDQGAAGVFSRGPIWYPSSPLKALKALRPDANIIYDSGNDPQKSAELAKTADLVIVFANKPAGEAVDLPDLSLPGNQDGLIKAIATANKHTVVVLETGGPITMPWLDLVGGVIQAWYPGARGGEAMARLMTGKVNFSAKLPISFPRSIADLPNPVLPGSTLKTQGLVDETGAPVMDSLGRQRVGPPPFDITYPEGANVGYRWYELKKIKPIFGFGFGLSYTSYGYEGLSVSADTVHFTVKNTGAFEGIETAQVYAQRPGDVDGSTRRLVGWTRIPLKTGEKRTVDVKIDPMYISTFDEKANAWVLKPGKYTFFVGRAANDTPLSGSISVLEP</sequence>
<dbReference type="eggNOG" id="COG1472">
    <property type="taxonomic scope" value="Bacteria"/>
</dbReference>
<name>V4PKB7_9CAUL</name>
<dbReference type="InterPro" id="IPR036881">
    <property type="entry name" value="Glyco_hydro_3_C_sf"/>
</dbReference>
<dbReference type="AlphaFoldDB" id="V4PKB7"/>
<dbReference type="Pfam" id="PF14310">
    <property type="entry name" value="Fn3-like"/>
    <property type="match status" value="1"/>
</dbReference>
<dbReference type="InterPro" id="IPR019800">
    <property type="entry name" value="Glyco_hydro_3_AS"/>
</dbReference>
<comment type="similarity">
    <text evidence="1 5">Belongs to the glycosyl hydrolase 3 family.</text>
</comment>
<gene>
    <name evidence="7" type="ORF">ABENE_15530</name>
</gene>
<dbReference type="Pfam" id="PF01915">
    <property type="entry name" value="Glyco_hydro_3_C"/>
    <property type="match status" value="1"/>
</dbReference>
<dbReference type="InterPro" id="IPR017853">
    <property type="entry name" value="GH"/>
</dbReference>
<keyword evidence="3" id="KW-0119">Carbohydrate metabolism</keyword>
<dbReference type="InterPro" id="IPR001764">
    <property type="entry name" value="Glyco_hydro_3_N"/>
</dbReference>
<dbReference type="SMART" id="SM01217">
    <property type="entry name" value="Fn3_like"/>
    <property type="match status" value="1"/>
</dbReference>
<dbReference type="PATRIC" id="fig|1121022.4.peg.3158"/>
<dbReference type="SUPFAM" id="SSF52279">
    <property type="entry name" value="Beta-D-glucan exohydrolase, C-terminal domain"/>
    <property type="match status" value="1"/>
</dbReference>
<dbReference type="PROSITE" id="PS00775">
    <property type="entry name" value="GLYCOSYL_HYDROL_F3"/>
    <property type="match status" value="1"/>
</dbReference>
<dbReference type="Gene3D" id="3.20.20.300">
    <property type="entry name" value="Glycoside hydrolase, family 3, N-terminal domain"/>
    <property type="match status" value="1"/>
</dbReference>
<dbReference type="SUPFAM" id="SSF51445">
    <property type="entry name" value="(Trans)glycosidases"/>
    <property type="match status" value="1"/>
</dbReference>